<evidence type="ECO:0000313" key="1">
    <source>
        <dbReference type="EMBL" id="MBY8822731.1"/>
    </source>
</evidence>
<accession>A0ABS7PN34</accession>
<name>A0ABS7PN34_9SPHN</name>
<comment type="caution">
    <text evidence="1">The sequence shown here is derived from an EMBL/GenBank/DDBJ whole genome shotgun (WGS) entry which is preliminary data.</text>
</comment>
<gene>
    <name evidence="1" type="ORF">K7G82_10535</name>
</gene>
<reference evidence="1 2" key="1">
    <citation type="submission" date="2021-08" db="EMBL/GenBank/DDBJ databases">
        <authorList>
            <person name="Tuo L."/>
        </authorList>
    </citation>
    <scope>NUCLEOTIDE SEQUENCE [LARGE SCALE GENOMIC DNA]</scope>
    <source>
        <strain evidence="1 2">JCM 31229</strain>
    </source>
</reference>
<dbReference type="RefSeq" id="WP_222989791.1">
    <property type="nucleotide sequence ID" value="NZ_JAINVV010000004.1"/>
</dbReference>
<dbReference type="Proteomes" id="UP000706039">
    <property type="component" value="Unassembled WGS sequence"/>
</dbReference>
<dbReference type="EMBL" id="JAINVV010000004">
    <property type="protein sequence ID" value="MBY8822731.1"/>
    <property type="molecule type" value="Genomic_DNA"/>
</dbReference>
<proteinExistence type="predicted"/>
<evidence type="ECO:0000313" key="2">
    <source>
        <dbReference type="Proteomes" id="UP000706039"/>
    </source>
</evidence>
<sequence>MAGLALAMLAGSAAPAGQAERTAELPALRGIERGMWELRVRGSSTPPRKLCVADPSMLVQIQHGGGTCSRFVIDSQPNRATVHYTCPGAGHGRTSIRVESSRILQIESQGIANNAPFNVSYEARHAGACR</sequence>
<organism evidence="1 2">
    <name type="scientific">Sphingomonas colocasiae</name>
    <dbReference type="NCBI Taxonomy" id="1848973"/>
    <lineage>
        <taxon>Bacteria</taxon>
        <taxon>Pseudomonadati</taxon>
        <taxon>Pseudomonadota</taxon>
        <taxon>Alphaproteobacteria</taxon>
        <taxon>Sphingomonadales</taxon>
        <taxon>Sphingomonadaceae</taxon>
        <taxon>Sphingomonas</taxon>
    </lineage>
</organism>
<protein>
    <submittedName>
        <fullName evidence="1">Type II toxin-antitoxin system RelE/ParE family toxin</fullName>
    </submittedName>
</protein>
<keyword evidence="2" id="KW-1185">Reference proteome</keyword>